<dbReference type="Proteomes" id="UP000628448">
    <property type="component" value="Unassembled WGS sequence"/>
</dbReference>
<dbReference type="GO" id="GO:0016758">
    <property type="term" value="F:hexosyltransferase activity"/>
    <property type="evidence" value="ECO:0007669"/>
    <property type="project" value="UniProtKB-ARBA"/>
</dbReference>
<evidence type="ECO:0000259" key="1">
    <source>
        <dbReference type="Pfam" id="PF00535"/>
    </source>
</evidence>
<dbReference type="InterPro" id="IPR001173">
    <property type="entry name" value="Glyco_trans_2-like"/>
</dbReference>
<comment type="caution">
    <text evidence="2">The sequence shown here is derived from an EMBL/GenBank/DDBJ whole genome shotgun (WGS) entry which is preliminary data.</text>
</comment>
<proteinExistence type="predicted"/>
<keyword evidence="3" id="KW-1185">Reference proteome</keyword>
<name>A0A931E3V8_9BACT</name>
<dbReference type="Pfam" id="PF00535">
    <property type="entry name" value="Glycos_transf_2"/>
    <property type="match status" value="1"/>
</dbReference>
<dbReference type="PANTHER" id="PTHR22916:SF3">
    <property type="entry name" value="UDP-GLCNAC:BETAGAL BETA-1,3-N-ACETYLGLUCOSAMINYLTRANSFERASE-LIKE PROTEIN 1"/>
    <property type="match status" value="1"/>
</dbReference>
<dbReference type="AlphaFoldDB" id="A0A931E3V8"/>
<sequence>MSATPLISVIMPAYNAEKYISQAIESVLQQTYGNWELIIVDDGSSDNTASIAKKFAAQDERVNYIYQENGKQAKARNQGIAKAKGTLVAFLDADDLWKPVKLETQLSFINHSGADLVFADVDVIDEHGNKIRDTWHVQDGQYKNDEGLLAFLKDNLAPVLTVMVKKTALEKIKGFNESVAVQYVEDYDLWLRMLQAGFVLAASSGKLATYRQTINPQVSRKKSIINVVEIVKDVDVKDESLKASRNNALIMWMRKCVQRCRPVIETKDIKKIIRLFPSGKDRKLFSLLSNVLPGNVLAKLLLLYTRKAVYQQ</sequence>
<reference evidence="2" key="1">
    <citation type="submission" date="2020-11" db="EMBL/GenBank/DDBJ databases">
        <title>Bacterial whole genome sequence for Panacibacter sp. DH6.</title>
        <authorList>
            <person name="Le V."/>
            <person name="Ko S."/>
            <person name="Ahn C.-Y."/>
            <person name="Oh H.-M."/>
        </authorList>
    </citation>
    <scope>NUCLEOTIDE SEQUENCE</scope>
    <source>
        <strain evidence="2">DH6</strain>
    </source>
</reference>
<dbReference type="PANTHER" id="PTHR22916">
    <property type="entry name" value="GLYCOSYLTRANSFERASE"/>
    <property type="match status" value="1"/>
</dbReference>
<dbReference type="InterPro" id="IPR029044">
    <property type="entry name" value="Nucleotide-diphossugar_trans"/>
</dbReference>
<dbReference type="Gene3D" id="3.90.550.10">
    <property type="entry name" value="Spore Coat Polysaccharide Biosynthesis Protein SpsA, Chain A"/>
    <property type="match status" value="1"/>
</dbReference>
<dbReference type="RefSeq" id="WP_196991244.1">
    <property type="nucleotide sequence ID" value="NZ_JADWYR010000002.1"/>
</dbReference>
<protein>
    <submittedName>
        <fullName evidence="2">Glycosyltransferase</fullName>
    </submittedName>
</protein>
<organism evidence="2 3">
    <name type="scientific">Panacibacter microcysteis</name>
    <dbReference type="NCBI Taxonomy" id="2793269"/>
    <lineage>
        <taxon>Bacteria</taxon>
        <taxon>Pseudomonadati</taxon>
        <taxon>Bacteroidota</taxon>
        <taxon>Chitinophagia</taxon>
        <taxon>Chitinophagales</taxon>
        <taxon>Chitinophagaceae</taxon>
        <taxon>Panacibacter</taxon>
    </lineage>
</organism>
<dbReference type="SUPFAM" id="SSF53448">
    <property type="entry name" value="Nucleotide-diphospho-sugar transferases"/>
    <property type="match status" value="1"/>
</dbReference>
<gene>
    <name evidence="2" type="ORF">I5907_12955</name>
</gene>
<feature type="domain" description="Glycosyltransferase 2-like" evidence="1">
    <location>
        <begin position="8"/>
        <end position="140"/>
    </location>
</feature>
<evidence type="ECO:0000313" key="3">
    <source>
        <dbReference type="Proteomes" id="UP000628448"/>
    </source>
</evidence>
<evidence type="ECO:0000313" key="2">
    <source>
        <dbReference type="EMBL" id="MBG9377145.1"/>
    </source>
</evidence>
<accession>A0A931E3V8</accession>
<dbReference type="EMBL" id="JADWYR010000002">
    <property type="protein sequence ID" value="MBG9377145.1"/>
    <property type="molecule type" value="Genomic_DNA"/>
</dbReference>